<sequence length="179" mass="20398">MKDFIRTDNQFSLCGLNCGLCPYQLQGNCPGCFADSPCARICPIAPCSVKHGNVQYCFECEEYPCEKYDGIDQYDSLISHKNQKKDLEKAKQIGIDKYLAEQTDKKWILNRLLSEYDDGRKDVFFCLAVNLMELDDLYSILAEADSVTIEMPLSEKAAIMKQMLIAAAKKKKITLELRR</sequence>
<proteinExistence type="predicted"/>
<evidence type="ECO:0000313" key="2">
    <source>
        <dbReference type="Proteomes" id="UP000633365"/>
    </source>
</evidence>
<organism evidence="1 2">
    <name type="scientific">Ruminococcus difficilis</name>
    <dbReference type="NCBI Taxonomy" id="2763069"/>
    <lineage>
        <taxon>Bacteria</taxon>
        <taxon>Bacillati</taxon>
        <taxon>Bacillota</taxon>
        <taxon>Clostridia</taxon>
        <taxon>Eubacteriales</taxon>
        <taxon>Oscillospiraceae</taxon>
        <taxon>Ruminococcus</taxon>
    </lineage>
</organism>
<accession>A0A934U0P8</accession>
<dbReference type="Proteomes" id="UP000633365">
    <property type="component" value="Unassembled WGS sequence"/>
</dbReference>
<dbReference type="AlphaFoldDB" id="A0A934U0P8"/>
<reference evidence="1" key="1">
    <citation type="submission" date="2021-01" db="EMBL/GenBank/DDBJ databases">
        <title>Genome public.</title>
        <authorList>
            <person name="Liu C."/>
            <person name="Sun Q."/>
        </authorList>
    </citation>
    <scope>NUCLEOTIDE SEQUENCE</scope>
    <source>
        <strain evidence="1">M6</strain>
    </source>
</reference>
<evidence type="ECO:0000313" key="1">
    <source>
        <dbReference type="EMBL" id="MBK6088353.1"/>
    </source>
</evidence>
<name>A0A934U0P8_9FIRM</name>
<comment type="caution">
    <text evidence="1">The sequence shown here is derived from an EMBL/GenBank/DDBJ whole genome shotgun (WGS) entry which is preliminary data.</text>
</comment>
<keyword evidence="2" id="KW-1185">Reference proteome</keyword>
<dbReference type="EMBL" id="JAEQMG010000051">
    <property type="protein sequence ID" value="MBK6088353.1"/>
    <property type="molecule type" value="Genomic_DNA"/>
</dbReference>
<protein>
    <submittedName>
        <fullName evidence="1">DUF3795 domain-containing protein</fullName>
    </submittedName>
</protein>
<gene>
    <name evidence="1" type="ORF">JKK62_06725</name>
</gene>